<evidence type="ECO:0000313" key="12">
    <source>
        <dbReference type="RefSeq" id="XP_023941751.2"/>
    </source>
</evidence>
<dbReference type="GeneID" id="112048453"/>
<accession>A0A6J1NF76</accession>
<feature type="domain" description="Peptidase M16 N-terminal" evidence="9">
    <location>
        <begin position="43"/>
        <end position="188"/>
    </location>
</feature>
<evidence type="ECO:0000256" key="5">
    <source>
        <dbReference type="ARBA" id="ARBA00022801"/>
    </source>
</evidence>
<dbReference type="RefSeq" id="XP_023941751.2">
    <property type="nucleotide sequence ID" value="XM_024085983.2"/>
</dbReference>
<evidence type="ECO:0000256" key="1">
    <source>
        <dbReference type="ARBA" id="ARBA00001947"/>
    </source>
</evidence>
<dbReference type="KEGG" id="bany:112048453"/>
<protein>
    <submittedName>
        <fullName evidence="12">Cytochrome b-c1 complex subunit 1, mitochondrial-like</fullName>
    </submittedName>
</protein>
<dbReference type="GO" id="GO:0046872">
    <property type="term" value="F:metal ion binding"/>
    <property type="evidence" value="ECO:0007669"/>
    <property type="project" value="UniProtKB-KW"/>
</dbReference>
<keyword evidence="8" id="KW-0496">Mitochondrion</keyword>
<dbReference type="PANTHER" id="PTHR11851">
    <property type="entry name" value="METALLOPROTEASE"/>
    <property type="match status" value="1"/>
</dbReference>
<organism evidence="11 12">
    <name type="scientific">Bicyclus anynana</name>
    <name type="common">Squinting bush brown butterfly</name>
    <dbReference type="NCBI Taxonomy" id="110368"/>
    <lineage>
        <taxon>Eukaryota</taxon>
        <taxon>Metazoa</taxon>
        <taxon>Ecdysozoa</taxon>
        <taxon>Arthropoda</taxon>
        <taxon>Hexapoda</taxon>
        <taxon>Insecta</taxon>
        <taxon>Pterygota</taxon>
        <taxon>Neoptera</taxon>
        <taxon>Endopterygota</taxon>
        <taxon>Lepidoptera</taxon>
        <taxon>Glossata</taxon>
        <taxon>Ditrysia</taxon>
        <taxon>Papilionoidea</taxon>
        <taxon>Nymphalidae</taxon>
        <taxon>Satyrinae</taxon>
        <taxon>Satyrini</taxon>
        <taxon>Mycalesina</taxon>
        <taxon>Bicyclus</taxon>
    </lineage>
</organism>
<evidence type="ECO:0000259" key="9">
    <source>
        <dbReference type="Pfam" id="PF00675"/>
    </source>
</evidence>
<keyword evidence="6" id="KW-0862">Zinc</keyword>
<dbReference type="PANTHER" id="PTHR11851:SF149">
    <property type="entry name" value="GH01077P"/>
    <property type="match status" value="1"/>
</dbReference>
<dbReference type="InterPro" id="IPR011249">
    <property type="entry name" value="Metalloenz_LuxS/M16"/>
</dbReference>
<evidence type="ECO:0000256" key="6">
    <source>
        <dbReference type="ARBA" id="ARBA00022833"/>
    </source>
</evidence>
<proteinExistence type="predicted"/>
<evidence type="ECO:0000259" key="10">
    <source>
        <dbReference type="Pfam" id="PF05193"/>
    </source>
</evidence>
<dbReference type="AlphaFoldDB" id="A0A6J1NF76"/>
<feature type="domain" description="Peptidase M16 C-terminal" evidence="10">
    <location>
        <begin position="197"/>
        <end position="377"/>
    </location>
</feature>
<keyword evidence="4" id="KW-0479">Metal-binding</keyword>
<evidence type="ECO:0000256" key="8">
    <source>
        <dbReference type="ARBA" id="ARBA00023128"/>
    </source>
</evidence>
<dbReference type="InterPro" id="IPR011765">
    <property type="entry name" value="Pept_M16_N"/>
</dbReference>
<reference evidence="12" key="1">
    <citation type="submission" date="2025-08" db="UniProtKB">
        <authorList>
            <consortium name="RefSeq"/>
        </authorList>
    </citation>
    <scope>IDENTIFICATION</scope>
</reference>
<sequence length="462" mass="52198">MLSKVWIPVKKCFQRNVCTVTSSHFLKNFPPTQYSMLSNGLTIATEERSSSNVCIGVYIGSGSRVEDESHNGFTHFFEHIAFKGSMKRSRENLETEISKTGARFKYFTTREFTVYYAECLVRDFKCVADILCESVFNNAFIGAEIEQQKHVVYQEMLQHDVSTKNTLYDYLHSTAFQGTPLAQTVMGPSKNLYSLQNNYLCEFITKMFTAQRTVLVAVGGIPHEAVVSLGQEHLCNVDPCCSDVINLGPKRYTGSEIIYRNDSMPVAHVAIAVEGPSFTDENKIVMDLVTSYFGGWDESQPRGINHGTRLAHQASVGGLCESYKAFNIHYKDTGLCGVEFISPKLETDDMILTIQEEWMRLCHMVTDNELLRAKNELKSKILTKVQTTTGAFHDIGLNVFQAGYRPSIYEQMVAIDNISAARVKNVCEEYFYDKCPVISGIGATEGIMQYSRTRSWMYWLKV</sequence>
<evidence type="ECO:0000256" key="7">
    <source>
        <dbReference type="ARBA" id="ARBA00023049"/>
    </source>
</evidence>
<comment type="cofactor">
    <cofactor evidence="1">
        <name>Zn(2+)</name>
        <dbReference type="ChEBI" id="CHEBI:29105"/>
    </cofactor>
</comment>
<dbReference type="Proteomes" id="UP001652582">
    <property type="component" value="Chromosome Z"/>
</dbReference>
<keyword evidence="7" id="KW-0482">Metalloprotease</keyword>
<dbReference type="SUPFAM" id="SSF63411">
    <property type="entry name" value="LuxS/MPP-like metallohydrolase"/>
    <property type="match status" value="2"/>
</dbReference>
<keyword evidence="11" id="KW-1185">Reference proteome</keyword>
<dbReference type="GO" id="GO:0004222">
    <property type="term" value="F:metalloendopeptidase activity"/>
    <property type="evidence" value="ECO:0007669"/>
    <property type="project" value="TreeGrafter"/>
</dbReference>
<evidence type="ECO:0000256" key="2">
    <source>
        <dbReference type="ARBA" id="ARBA00004173"/>
    </source>
</evidence>
<dbReference type="Gene3D" id="3.30.830.10">
    <property type="entry name" value="Metalloenzyme, LuxS/M16 peptidase-like"/>
    <property type="match status" value="2"/>
</dbReference>
<gene>
    <name evidence="12" type="primary">LOC112048453</name>
</gene>
<dbReference type="InterPro" id="IPR007863">
    <property type="entry name" value="Peptidase_M16_C"/>
</dbReference>
<evidence type="ECO:0000256" key="3">
    <source>
        <dbReference type="ARBA" id="ARBA00022670"/>
    </source>
</evidence>
<name>A0A6J1NF76_BICAN</name>
<dbReference type="Pfam" id="PF00675">
    <property type="entry name" value="Peptidase_M16"/>
    <property type="match status" value="1"/>
</dbReference>
<keyword evidence="3" id="KW-0645">Protease</keyword>
<dbReference type="Pfam" id="PF05193">
    <property type="entry name" value="Peptidase_M16_C"/>
    <property type="match status" value="1"/>
</dbReference>
<dbReference type="InterPro" id="IPR050361">
    <property type="entry name" value="MPP/UQCRC_Complex"/>
</dbReference>
<dbReference type="GO" id="GO:0005739">
    <property type="term" value="C:mitochondrion"/>
    <property type="evidence" value="ECO:0007669"/>
    <property type="project" value="UniProtKB-SubCell"/>
</dbReference>
<keyword evidence="5" id="KW-0378">Hydrolase</keyword>
<dbReference type="OrthoDB" id="10251424at2759"/>
<evidence type="ECO:0000256" key="4">
    <source>
        <dbReference type="ARBA" id="ARBA00022723"/>
    </source>
</evidence>
<dbReference type="GO" id="GO:0006627">
    <property type="term" value="P:protein processing involved in protein targeting to mitochondrion"/>
    <property type="evidence" value="ECO:0007669"/>
    <property type="project" value="TreeGrafter"/>
</dbReference>
<evidence type="ECO:0000313" key="11">
    <source>
        <dbReference type="Proteomes" id="UP001652582"/>
    </source>
</evidence>
<comment type="subcellular location">
    <subcellularLocation>
        <location evidence="2">Mitochondrion</location>
    </subcellularLocation>
</comment>